<evidence type="ECO:0000313" key="6">
    <source>
        <dbReference type="Proteomes" id="UP000679722"/>
    </source>
</evidence>
<name>A0ABS5HDT6_9GAMM</name>
<dbReference type="Pfam" id="PF19077">
    <property type="entry name" value="Big_13"/>
    <property type="match status" value="22"/>
</dbReference>
<feature type="domain" description="Bacterial Ig-like" evidence="3">
    <location>
        <begin position="3437"/>
        <end position="3496"/>
    </location>
</feature>
<proteinExistence type="predicted"/>
<feature type="domain" description="Bacterial Ig-like" evidence="3">
    <location>
        <begin position="198"/>
        <end position="297"/>
    </location>
</feature>
<feature type="domain" description="Bacterial Ig-like" evidence="4">
    <location>
        <begin position="4106"/>
        <end position="4205"/>
    </location>
</feature>
<feature type="domain" description="Bacterial Ig-like" evidence="3">
    <location>
        <begin position="2474"/>
        <end position="2570"/>
    </location>
</feature>
<feature type="domain" description="Bacterial Ig-like" evidence="3">
    <location>
        <begin position="3511"/>
        <end position="3608"/>
    </location>
</feature>
<evidence type="ECO:0000259" key="4">
    <source>
        <dbReference type="Pfam" id="PF19078"/>
    </source>
</evidence>
<evidence type="ECO:0000313" key="5">
    <source>
        <dbReference type="EMBL" id="MBR7889796.1"/>
    </source>
</evidence>
<feature type="domain" description="Bacterial Ig-like" evidence="3">
    <location>
        <begin position="1126"/>
        <end position="1197"/>
    </location>
</feature>
<feature type="compositionally biased region" description="Polar residues" evidence="1">
    <location>
        <begin position="4409"/>
        <end position="4432"/>
    </location>
</feature>
<feature type="compositionally biased region" description="Polar residues" evidence="1">
    <location>
        <begin position="317"/>
        <end position="333"/>
    </location>
</feature>
<feature type="domain" description="Bacterial Ig-like" evidence="4">
    <location>
        <begin position="4007"/>
        <end position="4105"/>
    </location>
</feature>
<feature type="domain" description="Bacterial Ig-like" evidence="3">
    <location>
        <begin position="2678"/>
        <end position="2759"/>
    </location>
</feature>
<feature type="domain" description="Bacterial Ig-like" evidence="3">
    <location>
        <begin position="4317"/>
        <end position="4410"/>
    </location>
</feature>
<feature type="domain" description="Bacterial Ig-like" evidence="3">
    <location>
        <begin position="1611"/>
        <end position="1706"/>
    </location>
</feature>
<reference evidence="6" key="1">
    <citation type="submission" date="2023-07" db="EMBL/GenBank/DDBJ databases">
        <title>Marinomonas vulgaris A79, complete genome.</title>
        <authorList>
            <person name="Ying J.-J."/>
        </authorList>
    </citation>
    <scope>NUCLEOTIDE SEQUENCE [LARGE SCALE GENOMIC DNA]</scope>
    <source>
        <strain evidence="6">A79</strain>
    </source>
</reference>
<feature type="domain" description="Bacterial Ig-like" evidence="3">
    <location>
        <begin position="2"/>
        <end position="93"/>
    </location>
</feature>
<evidence type="ECO:0000256" key="1">
    <source>
        <dbReference type="SAM" id="MobiDB-lite"/>
    </source>
</evidence>
<feature type="domain" description="Bacterial Ig-like" evidence="3">
    <location>
        <begin position="2877"/>
        <end position="2978"/>
    </location>
</feature>
<organism evidence="5 6">
    <name type="scientific">Marinomonas vulgaris</name>
    <dbReference type="NCBI Taxonomy" id="2823372"/>
    <lineage>
        <taxon>Bacteria</taxon>
        <taxon>Pseudomonadati</taxon>
        <taxon>Pseudomonadota</taxon>
        <taxon>Gammaproteobacteria</taxon>
        <taxon>Oceanospirillales</taxon>
        <taxon>Oceanospirillaceae</taxon>
        <taxon>Marinomonas</taxon>
    </lineage>
</organism>
<accession>A0ABS5HDT6</accession>
<feature type="domain" description="Bacterial Ig-like" evidence="3">
    <location>
        <begin position="405"/>
        <end position="499"/>
    </location>
</feature>
<dbReference type="RefSeq" id="WP_211537242.1">
    <property type="nucleotide sequence ID" value="NZ_JAGSSV010000020.1"/>
</dbReference>
<dbReference type="EMBL" id="JAGSSV010000020">
    <property type="protein sequence ID" value="MBR7889796.1"/>
    <property type="molecule type" value="Genomic_DNA"/>
</dbReference>
<feature type="domain" description="Bacterial Ig-like" evidence="4">
    <location>
        <begin position="3907"/>
        <end position="4006"/>
    </location>
</feature>
<feature type="domain" description="Bacterial Ig-like" evidence="3">
    <location>
        <begin position="2373"/>
        <end position="2467"/>
    </location>
</feature>
<feature type="domain" description="Bacterial Ig-like" evidence="3">
    <location>
        <begin position="1420"/>
        <end position="1502"/>
    </location>
</feature>
<dbReference type="InterPro" id="IPR013783">
    <property type="entry name" value="Ig-like_fold"/>
</dbReference>
<gene>
    <name evidence="5" type="ORF">J9B83_12725</name>
</gene>
<feature type="domain" description="Bacterial Ig" evidence="2">
    <location>
        <begin position="2792"/>
        <end position="2862"/>
    </location>
</feature>
<sequence length="4499" mass="469825">FSDSDNLTNMTTPTFTGAAEAGTVVSVLINEKTYSTTVAAGQTTWSITVPESDALTDTSGDTESGTDYGYTISAVDYAGNIATPVTGTLTLDTSNPTPLTGGLKADATNDTGRESDDTITNNRLPVFEGTVEEGAKVTLKINGGVYQATVTGTTWTYTLQAGEILPANGTLNYTIEAEDSAGNISSISRAITVDTTNPAVTSALAAESDSGVSNSDNLTNDTTPTLKGTADVNADIVVTISSTGKTYETQADTDGNWSITIPDGEKLSEGEQNYTVNATDVAGNTTTLNGDRFTVDTTAPTTLTTDLATASDSSDARNATGTNSDGITNDTTPTLTGAVEAGSTVKVTLINGGTFDATVTGTTWSYTPSADLPQDTYDYSVVATDAAGNSTAPKTDSFTIDTQIASFTGRLQAASDTGDSNADDLTKTTQPTFAGNVEAGSVVILSINGKSYNATVDASGNWTAQVGDALTDTTHTYTLTAVDVAGNEQVLSGSITVDTQAPTEDFSIGLLSSSDTGSSNTDKITNDKTPTLTGTAEAGATVALSINNVVRTVQVSDTGTWSVTYPELADGENIVTVSVTDVAGNEATMPDYVFTLDTATTVTARLDADSDTGNLNTDSITNIATPTFSGSGEVGAAIALLINGKTHTGTVSSEGTWSIAVPAVDALDSNSYDYKVTATDVAGNEAIAEGTVLVDLLSPTISFDQIAADGVLNIVESGKSLTITGTTTDVENNQILSLSLNGENYTASVIGNVFSIVVPVDDVAALTAEDYTVTASVSDVAGNSATKNASFTTDLSAPVVTINIVATDDYINLSESGQAVIVSGTAAGAESGRTVEVTLGSNTYETTVDENQNWSLSLTVEQVALLPNNATTVVYAQTTDEAGNVSNLASRDVYKDITPPTLAINNIAEDNVINLQESQEAMTISGTVSGVADGRDVSVELNGKTYTAEISNGNWSAEINSTDVGALADAKPHSVVVSVSDVAGNITTQSKSISVDKTIPEISINTLSGDGYLNATEAGQPLVISGSTVGVENGQSVSVLLNDVSYSTTVTNNTWTIPASALADANLVDGQTYTVTANVKDIAGNAAVEATANLVTDYTKPNLTIDLLSDNDYINAAESSTALLVSGTSDAENGQTVTLTLGDYTTTTTVQNGVWSKSIPDSVISGLDDGDYFVVANVTDVAGNEADTATRNVTVDTSVPVITVSTIAQDGLLNTVERDAGLIITGTTDDVADGQKVLVTLNSKTYEAIIADNAWSVSVVASDLNDLTDNTTYPVSLSVSDLAGNTGNKSETLRTDFTPPTIEINDLGDNVLNIAERGEALEITGTTGDAEVGQQVTVTFNNQPYYGSVASDGTWSVTVPSTRLSALNDATSYTIEANVSDVSGNPAPSATLAITTDFTVPVVSFNAISEDTSHDYDETTETDFYTSDQSLTLLGTTEAGATVRVYDSENQLLGLATVQANGAWSYAHTNTLAEGSHVFNVIATDAAGNSSDVAQRTITIDTSAPTVSIVGISPDSGAITDDGITNSQTLKFNGTAEANAWVVVSVNDSVIGQVKADTGGVWTFDYTSTTLAEGEYTLKATSVDQAGNTSSAAEFAFEVDTTNPIGSFVSMSTDSNITNDWISSDTTPTFNGTAEQGSKVQLYVDGTLVKTIAAMPESASWSISFAEYKALIGGVDALSEGSHSLTMKLTDVAGNTASYSKGFSIDSEAPDVAIVSISNDTNVAGDFYTSDGTLTFTGTAEAGASVLLEIGSNEVATVTANSEGVWSYEYTTDLGSDTYTLTATASDVAGNSKTATQSFTVDKVNPDALSASLVTDSGISAEDFITQNGELTISGLETNATWQYSTDSGANWLAGSGDSFTLASNTTYVQGTVQVRQFDLAGNESAAWSNASAIVIDNEVATPTLSLQNDTGSQDGDWVTQNRQINVAGLESGGTWEYSLDNGSTWTTGTGTSFTLADNATYSSEQVQVRQKDVAGNVSLSVKAPAITIDNTKPAVVTVTLDADTGQSATDWTSNNGKLNVSGVEANGSWFYRTSADGVWTEVTASSSFTLTEGVYEAGSVQVKQRDLAGNDSDVWTNEQSIIIDQTPYAAPTVVLENDEGTLDDDWVTNDGTFVVGNIETNATWEYSTNNGASWTQGVGTSFDVAEGSYSIGAIQVRQSDVSGNVSTKWTSTKALEVDTTIPAAPTVGLVKDTGSSSTDWYTNDGEVRVSNLEVGATWKYSLDGGTTWNAGDSDTNIFSLTDNTTYDAGEIQVRQYDLAGNEGTVKSLGQVVVDVTAPVTPAVALEEDTGSNTSDWITGNGQLNVTLEEGAIWYYSLDRGTNYTLGTGTSFTLEEGSYASGEVRVYQVDKAGNESTRWESPIIQVITTPPTVDSVALVSGNDTGLSAEDFITKQQSLTFEGTTSGNVEFVTINFNGSQVDVTVEEGEWSYGPTENLVADEYTFEVFATDIAGNTSDTVTQAVVIDTTAPAAPTDIVLTTDSGTEGDNKTNITKPSFQGSAEPFSEVTMTFDLGNGVTQSATAITNGSGVWSLTLSEALPEGTRSYTATTKDVAGNVSEELASGSVIIDTTKPIVSAVTLFDDADVELDDWLTNDAIGNYKLTGTAESNATITIYKNGSPLGTATTGDDANFEFSFGIGSFAEGTFAIKIEAKDDADNISTAFIKNLTIDRSISLTGGLSAESDTGVSNNDGKTQSTLPTFSGTTDPNATVTVKIGSGVGVDVTADAGGAWTYTPSVELADGTYTWVISAVDEAGNDTNLLDTNLEGALVVDTIAPALSGVAVEADFVDGTDDTTNDQQIAITGVSEANAYITLDIDDQTFTATADGSGNFRVETTTLNYAEHTYTVTATDAAGNATEFVDILLIQPDFIAIEFFVKDTTNSGSELDYLTNFERPTIEGVATPGSTLTLTISYTLEGEGEEEDSIEEWGSYTTTPNSSGGWEISIDKDLPDGEYTFTASSVKPGVDSDEEVHTVTIDTQNTLTFGLSESTDSSDGNAITNASSVEITGESDPDSNVTVVIYDSEGVELSNLSTVVKEDGTYLLAIPGLAEGSYTYTVTSVDKADNSVGGDANYTGSFTINRVPPTITGGLLAEDDTGESDSDGVTSISTPRFAGTIEGDYNELYITLNGENLYIYQEDANGDVIIDLVDEDGNWVLPISEELDDGYHNYIITATDSANNESKIQDSIRVKTDIQFTTYLVGDSGEYSTDFISKETSLVFKGLTEPDNSIEAKLYDSESVLLKTLTLTANNSGYYTADFGEDFAPGTYSVVFDVSDAAGNEYNDIIDEVVIDTAVTDLTMSFDSTSDTGNIDLWGDDVLSDGVTKVSNPVFAGKGEPESIITITLNDALGNQLDEETAFVGDSGNWTYSPGILVDGSYTISAVASDVAGNVSTTPAELDFTIKTSIPTLTWGIDYDTNDDGIINEAEYAASAVPGTVRFSGTGDVGDRVSLIISGQEYTENVKADGTWIIDTPELSDLKYNFQIQAEDIAGNVNTVYDSIILDSGISASVWMLEADDTNYKLDEITSNTNPGFGILSEKDNQMTVIVRSGSADGEILYQEDFTALSNSFTWKLPDGQTYADGTYYIQVFATDIANNEESSSNLKFVIDTYVSPQADVQVNYNNENSYRAATTEDDGDVYYTNISQFSILSNVESEISTISITAVDTELSGDWTRLSSDKLSNTFTTRLPEGLVDGQHELLITWTDRAGNTTSSTITVDVNNKIDVFTWEVSNFTKEDGLYYGASEEAVFSGQTDVGAVVKVVIGNDTFTQTADSNGDWSIDVTGLSDGVLQAEVSVSDKWGNYRESGEQVFVVDTFAPSFTYESVTDQDTSEDILWNSGARVLSGRAEPNTTLTISIDGADEIDISLDGSGYWSYDMAGLADGTHSILLKDTDFSGNETVKNFDVVIDTTAPTATITLDDTVLTVGDSTLVTINFSESVNDFSLEDLIADNGVLSNFVKVTDTEYTATLTPTTNTDEVTGNTVRLSVDYTDSVGNQGTIKSSETYTVDTKLPSATITLGDTVLTAGETTLVTIDFSESVNGVTLEDLTADNGVLSDLVEVSDTQYTATLTPSTNTEATGNTVRLSANYTDVAGNTGTIATSTTFAVDTLAPTLTSITLSDSALKMGETATVTLQFSEAVSDFALEDLTTDNGVLSDLVKVSDTQYTATLTPSTNTEATGNTVRLSANYTDAAGNTGTTATSTTFAVDTLAPTLTSITLSDTALAIGETATVTLQFSEAVNDLVLSDLTSDNGVLSDLAQDSQDGSLWTATFTPSTDIEDTTNVITLADGFTDANGNTGVGGSSDEYEIDTLAPTVTQSGLTQGTDSGLSQTDNITNNNQPTFEGTGEIGATITVTIEGQSATATTTVAADGNWSATLDSALLDGNYQYTVSAEDSAGNSTELASDNLTIDTVAPTSSGSTTPADGDTSVSGSLPSEEGALIEVTLDGSDYGSTNVSAGGNWSISGATINSGADGATTEVAVTVTDVAGNKDDEPADVYNL</sequence>
<feature type="domain" description="Bacterial Ig-like" evidence="3">
    <location>
        <begin position="1512"/>
        <end position="1601"/>
    </location>
</feature>
<dbReference type="NCBIfam" id="NF033510">
    <property type="entry name" value="Ca_tandemer"/>
    <property type="match status" value="28"/>
</dbReference>
<feature type="region of interest" description="Disordered" evidence="1">
    <location>
        <begin position="511"/>
        <end position="532"/>
    </location>
</feature>
<feature type="domain" description="Bacterial Ig-like" evidence="3">
    <location>
        <begin position="506"/>
        <end position="598"/>
    </location>
</feature>
<feature type="region of interest" description="Disordered" evidence="1">
    <location>
        <begin position="92"/>
        <end position="118"/>
    </location>
</feature>
<dbReference type="InterPro" id="IPR049826">
    <property type="entry name" value="Ig-like_ice"/>
</dbReference>
<feature type="domain" description="Bacterial Ig-like" evidence="3">
    <location>
        <begin position="3747"/>
        <end position="3814"/>
    </location>
</feature>
<dbReference type="InterPro" id="IPR041498">
    <property type="entry name" value="Big_6"/>
</dbReference>
<keyword evidence="6" id="KW-1185">Reference proteome</keyword>
<evidence type="ECO:0000259" key="2">
    <source>
        <dbReference type="Pfam" id="PF17936"/>
    </source>
</evidence>
<feature type="domain" description="Bacterial Ig-like" evidence="4">
    <location>
        <begin position="4206"/>
        <end position="4304"/>
    </location>
</feature>
<dbReference type="InterPro" id="IPR044016">
    <property type="entry name" value="Big_13"/>
</dbReference>
<dbReference type="NCBIfam" id="NF012196">
    <property type="entry name" value="Ig_like_ice"/>
    <property type="match status" value="2"/>
</dbReference>
<dbReference type="InterPro" id="IPR044048">
    <property type="entry name" value="Big_12"/>
</dbReference>
<dbReference type="InterPro" id="IPR018247">
    <property type="entry name" value="EF_Hand_1_Ca_BS"/>
</dbReference>
<feature type="domain" description="Bacterial Ig-like" evidence="3">
    <location>
        <begin position="1714"/>
        <end position="1802"/>
    </location>
</feature>
<dbReference type="Pfam" id="PF19078">
    <property type="entry name" value="Big_12"/>
    <property type="match status" value="4"/>
</dbReference>
<feature type="domain" description="Bacterial Ig-like" evidence="3">
    <location>
        <begin position="3089"/>
        <end position="3184"/>
    </location>
</feature>
<feature type="region of interest" description="Disordered" evidence="1">
    <location>
        <begin position="206"/>
        <end position="226"/>
    </location>
</feature>
<feature type="domain" description="Bacterial Ig-like" evidence="3">
    <location>
        <begin position="310"/>
        <end position="402"/>
    </location>
</feature>
<feature type="domain" description="Bacterial Ig-like" evidence="3">
    <location>
        <begin position="104"/>
        <end position="195"/>
    </location>
</feature>
<comment type="caution">
    <text evidence="5">The sequence shown here is derived from an EMBL/GenBank/DDBJ whole genome shotgun (WGS) entry which is preliminary data.</text>
</comment>
<dbReference type="Pfam" id="PF17936">
    <property type="entry name" value="Big_6"/>
    <property type="match status" value="1"/>
</dbReference>
<feature type="region of interest" description="Disordered" evidence="1">
    <location>
        <begin position="2680"/>
        <end position="2703"/>
    </location>
</feature>
<feature type="region of interest" description="Disordered" evidence="1">
    <location>
        <begin position="306"/>
        <end position="333"/>
    </location>
</feature>
<dbReference type="Proteomes" id="UP000679722">
    <property type="component" value="Unassembled WGS sequence"/>
</dbReference>
<feature type="region of interest" description="Disordered" evidence="1">
    <location>
        <begin position="4409"/>
        <end position="4433"/>
    </location>
</feature>
<feature type="non-terminal residue" evidence="5">
    <location>
        <position position="1"/>
    </location>
</feature>
<dbReference type="PROSITE" id="PS00018">
    <property type="entry name" value="EF_HAND_1"/>
    <property type="match status" value="1"/>
</dbReference>
<feature type="domain" description="Bacterial Ig-like" evidence="3">
    <location>
        <begin position="599"/>
        <end position="695"/>
    </location>
</feature>
<feature type="compositionally biased region" description="Polar residues" evidence="1">
    <location>
        <begin position="210"/>
        <end position="226"/>
    </location>
</feature>
<evidence type="ECO:0000259" key="3">
    <source>
        <dbReference type="Pfam" id="PF19077"/>
    </source>
</evidence>
<feature type="domain" description="Bacterial Ig-like" evidence="3">
    <location>
        <begin position="3298"/>
        <end position="3402"/>
    </location>
</feature>
<dbReference type="Gene3D" id="2.60.40.10">
    <property type="entry name" value="Immunoglobulins"/>
    <property type="match status" value="34"/>
</dbReference>
<protein>
    <submittedName>
        <fullName evidence="5">Ig-like domain-containing protein</fullName>
    </submittedName>
</protein>